<accession>A0ABP9NXB6</accession>
<proteinExistence type="predicted"/>
<dbReference type="Gene3D" id="3.30.1490.20">
    <property type="entry name" value="ATP-grasp fold, A domain"/>
    <property type="match status" value="1"/>
</dbReference>
<dbReference type="Pfam" id="PF13535">
    <property type="entry name" value="ATP-grasp_4"/>
    <property type="match status" value="1"/>
</dbReference>
<evidence type="ECO:0000256" key="3">
    <source>
        <dbReference type="ARBA" id="ARBA00022840"/>
    </source>
</evidence>
<dbReference type="EMBL" id="BAABJO010000029">
    <property type="protein sequence ID" value="GAA5134397.1"/>
    <property type="molecule type" value="Genomic_DNA"/>
</dbReference>
<sequence>MTGPTTTVVMLSPGFPAEMAFFTRALASSGARVIGVGDQPPSALPGAARDALAHYEHVSLADEAAVFAALHGLARHVRFDGVECLWEPYMILAARIRDAFGLPGMTVEQTVPFRDKERMKRVLDAAGVRTPRHVSTSTVAGVWEAAERIGYPLIVKPIAGAGSADTYRIDSSGELAEVLPLLRHVPEVSVEEFVDGEEFTFDTVCADGKILFENVMWYRPRPLQMRMHEWISPASIALRDLSASDLQPGREMGTQVLAALGFRTGFTHMEWYRTASGEAVFGEIAARPPGARVVDLMNYATDGDLYAGWAEAVLHGRLRTPLHQRYNAGSIFKRAHGAGRITHIEGLDALRAAYGEDIVLVDLLPVGAPRRDWRATLISDGWIVVRHHELQRVIEMTERFASDLQIYAS</sequence>
<keyword evidence="1" id="KW-0436">Ligase</keyword>
<organism evidence="6 7">
    <name type="scientific">Pseudonocardia adelaidensis</name>
    <dbReference type="NCBI Taxonomy" id="648754"/>
    <lineage>
        <taxon>Bacteria</taxon>
        <taxon>Bacillati</taxon>
        <taxon>Actinomycetota</taxon>
        <taxon>Actinomycetes</taxon>
        <taxon>Pseudonocardiales</taxon>
        <taxon>Pseudonocardiaceae</taxon>
        <taxon>Pseudonocardia</taxon>
    </lineage>
</organism>
<protein>
    <submittedName>
        <fullName evidence="6">ATP-grasp domain-containing protein</fullName>
    </submittedName>
</protein>
<name>A0ABP9NXB6_9PSEU</name>
<keyword evidence="2 4" id="KW-0547">Nucleotide-binding</keyword>
<dbReference type="InterPro" id="IPR052032">
    <property type="entry name" value="ATP-dep_AA_Ligase"/>
</dbReference>
<keyword evidence="7" id="KW-1185">Reference proteome</keyword>
<evidence type="ECO:0000256" key="1">
    <source>
        <dbReference type="ARBA" id="ARBA00022598"/>
    </source>
</evidence>
<dbReference type="Proteomes" id="UP001500804">
    <property type="component" value="Unassembled WGS sequence"/>
</dbReference>
<dbReference type="Gene3D" id="3.30.470.20">
    <property type="entry name" value="ATP-grasp fold, B domain"/>
    <property type="match status" value="1"/>
</dbReference>
<reference evidence="7" key="1">
    <citation type="journal article" date="2019" name="Int. J. Syst. Evol. Microbiol.">
        <title>The Global Catalogue of Microorganisms (GCM) 10K type strain sequencing project: providing services to taxonomists for standard genome sequencing and annotation.</title>
        <authorList>
            <consortium name="The Broad Institute Genomics Platform"/>
            <consortium name="The Broad Institute Genome Sequencing Center for Infectious Disease"/>
            <person name="Wu L."/>
            <person name="Ma J."/>
        </authorList>
    </citation>
    <scope>NUCLEOTIDE SEQUENCE [LARGE SCALE GENOMIC DNA]</scope>
    <source>
        <strain evidence="7">JCM 18302</strain>
    </source>
</reference>
<dbReference type="Gene3D" id="3.40.50.20">
    <property type="match status" value="1"/>
</dbReference>
<evidence type="ECO:0000313" key="6">
    <source>
        <dbReference type="EMBL" id="GAA5134397.1"/>
    </source>
</evidence>
<comment type="caution">
    <text evidence="6">The sequence shown here is derived from an EMBL/GenBank/DDBJ whole genome shotgun (WGS) entry which is preliminary data.</text>
</comment>
<evidence type="ECO:0000313" key="7">
    <source>
        <dbReference type="Proteomes" id="UP001500804"/>
    </source>
</evidence>
<gene>
    <name evidence="6" type="ORF">GCM10023320_62130</name>
</gene>
<evidence type="ECO:0000259" key="5">
    <source>
        <dbReference type="PROSITE" id="PS50975"/>
    </source>
</evidence>
<keyword evidence="3 4" id="KW-0067">ATP-binding</keyword>
<feature type="domain" description="ATP-grasp" evidence="5">
    <location>
        <begin position="120"/>
        <end position="314"/>
    </location>
</feature>
<dbReference type="SUPFAM" id="SSF56059">
    <property type="entry name" value="Glutathione synthetase ATP-binding domain-like"/>
    <property type="match status" value="1"/>
</dbReference>
<dbReference type="PANTHER" id="PTHR43585">
    <property type="entry name" value="FUMIPYRROLE BIOSYNTHESIS PROTEIN C"/>
    <property type="match status" value="1"/>
</dbReference>
<dbReference type="InterPro" id="IPR013815">
    <property type="entry name" value="ATP_grasp_subdomain_1"/>
</dbReference>
<evidence type="ECO:0000256" key="4">
    <source>
        <dbReference type="PROSITE-ProRule" id="PRU00409"/>
    </source>
</evidence>
<dbReference type="RefSeq" id="WP_345609896.1">
    <property type="nucleotide sequence ID" value="NZ_BAABJO010000029.1"/>
</dbReference>
<dbReference type="PANTHER" id="PTHR43585:SF2">
    <property type="entry name" value="ATP-GRASP ENZYME FSQD"/>
    <property type="match status" value="1"/>
</dbReference>
<dbReference type="PROSITE" id="PS50975">
    <property type="entry name" value="ATP_GRASP"/>
    <property type="match status" value="1"/>
</dbReference>
<evidence type="ECO:0000256" key="2">
    <source>
        <dbReference type="ARBA" id="ARBA00022741"/>
    </source>
</evidence>
<dbReference type="InterPro" id="IPR011761">
    <property type="entry name" value="ATP-grasp"/>
</dbReference>